<comment type="cofactor">
    <cofactor evidence="1">
        <name>Fe cation</name>
        <dbReference type="ChEBI" id="CHEBI:24875"/>
    </cofactor>
</comment>
<dbReference type="Gene3D" id="2.102.10.10">
    <property type="entry name" value="Rieske [2Fe-2S] iron-sulphur domain"/>
    <property type="match status" value="1"/>
</dbReference>
<evidence type="ECO:0000256" key="9">
    <source>
        <dbReference type="ARBA" id="ARBA00023004"/>
    </source>
</evidence>
<evidence type="ECO:0000256" key="15">
    <source>
        <dbReference type="ARBA" id="ARBA00047853"/>
    </source>
</evidence>
<comment type="pathway">
    <text evidence="3">Hormone biosynthesis.</text>
</comment>
<dbReference type="UniPathway" id="UPA01020"/>
<evidence type="ECO:0000256" key="17">
    <source>
        <dbReference type="SAM" id="Phobius"/>
    </source>
</evidence>
<gene>
    <name evidence="19" type="ORF">Fcan01_00354</name>
</gene>
<comment type="catalytic activity">
    <reaction evidence="16">
        <text>cholesterol + NADPH + O2 + H(+) = 7-dehydrocholesterol + NADP(+) + 2 H2O</text>
        <dbReference type="Rhea" id="RHEA:45024"/>
        <dbReference type="ChEBI" id="CHEBI:15377"/>
        <dbReference type="ChEBI" id="CHEBI:15378"/>
        <dbReference type="ChEBI" id="CHEBI:15379"/>
        <dbReference type="ChEBI" id="CHEBI:16113"/>
        <dbReference type="ChEBI" id="CHEBI:17759"/>
        <dbReference type="ChEBI" id="CHEBI:57783"/>
        <dbReference type="ChEBI" id="CHEBI:58349"/>
        <dbReference type="EC" id="1.14.19.21"/>
    </reaction>
    <physiologicalReaction direction="left-to-right" evidence="16">
        <dbReference type="Rhea" id="RHEA:45025"/>
    </physiologicalReaction>
</comment>
<proteinExistence type="inferred from homology"/>
<dbReference type="Pfam" id="PF19298">
    <property type="entry name" value="KshA_C"/>
    <property type="match status" value="1"/>
</dbReference>
<comment type="similarity">
    <text evidence="13">Belongs to the cholesterol 7-desaturase family.</text>
</comment>
<dbReference type="GO" id="GO:0170056">
    <property type="term" value="F:cholesterol 7-desaturase [NAD(P)H] activity"/>
    <property type="evidence" value="ECO:0007669"/>
    <property type="project" value="UniProtKB-EC"/>
</dbReference>
<keyword evidence="9" id="KW-0408">Iron</keyword>
<evidence type="ECO:0000256" key="16">
    <source>
        <dbReference type="ARBA" id="ARBA00049548"/>
    </source>
</evidence>
<keyword evidence="5" id="KW-0001">2Fe-2S</keyword>
<comment type="subcellular location">
    <subcellularLocation>
        <location evidence="2">Membrane</location>
    </subcellularLocation>
</comment>
<reference evidence="19 20" key="1">
    <citation type="submission" date="2015-12" db="EMBL/GenBank/DDBJ databases">
        <title>The genome of Folsomia candida.</title>
        <authorList>
            <person name="Faddeeva A."/>
            <person name="Derks M.F."/>
            <person name="Anvar Y."/>
            <person name="Smit S."/>
            <person name="Van Straalen N."/>
            <person name="Roelofs D."/>
        </authorList>
    </citation>
    <scope>NUCLEOTIDE SEQUENCE [LARGE SCALE GENOMIC DNA]</scope>
    <source>
        <strain evidence="19 20">VU population</strain>
        <tissue evidence="19">Whole body</tissue>
    </source>
</reference>
<evidence type="ECO:0000256" key="11">
    <source>
        <dbReference type="ARBA" id="ARBA00023136"/>
    </source>
</evidence>
<dbReference type="STRING" id="158441.A0A226F5Z4"/>
<evidence type="ECO:0000256" key="2">
    <source>
        <dbReference type="ARBA" id="ARBA00004370"/>
    </source>
</evidence>
<dbReference type="PROSITE" id="PS51296">
    <property type="entry name" value="RIESKE"/>
    <property type="match status" value="1"/>
</dbReference>
<evidence type="ECO:0000256" key="13">
    <source>
        <dbReference type="ARBA" id="ARBA00025729"/>
    </source>
</evidence>
<dbReference type="Gene3D" id="3.90.380.10">
    <property type="entry name" value="Naphthalene 1,2-dioxygenase Alpha Subunit, Chain A, domain 1"/>
    <property type="match status" value="1"/>
</dbReference>
<dbReference type="SUPFAM" id="SSF50022">
    <property type="entry name" value="ISP domain"/>
    <property type="match status" value="1"/>
</dbReference>
<keyword evidence="20" id="KW-1185">Reference proteome</keyword>
<organism evidence="19 20">
    <name type="scientific">Folsomia candida</name>
    <name type="common">Springtail</name>
    <dbReference type="NCBI Taxonomy" id="158441"/>
    <lineage>
        <taxon>Eukaryota</taxon>
        <taxon>Metazoa</taxon>
        <taxon>Ecdysozoa</taxon>
        <taxon>Arthropoda</taxon>
        <taxon>Hexapoda</taxon>
        <taxon>Collembola</taxon>
        <taxon>Entomobryomorpha</taxon>
        <taxon>Isotomoidea</taxon>
        <taxon>Isotomidae</taxon>
        <taxon>Proisotominae</taxon>
        <taxon>Folsomia</taxon>
    </lineage>
</organism>
<evidence type="ECO:0000256" key="5">
    <source>
        <dbReference type="ARBA" id="ARBA00022714"/>
    </source>
</evidence>
<comment type="catalytic activity">
    <reaction evidence="15">
        <text>cholesterol + NADH + O2 + H(+) = 7-dehydrocholesterol + NAD(+) + 2 H2O</text>
        <dbReference type="Rhea" id="RHEA:51644"/>
        <dbReference type="ChEBI" id="CHEBI:15377"/>
        <dbReference type="ChEBI" id="CHEBI:15378"/>
        <dbReference type="ChEBI" id="CHEBI:15379"/>
        <dbReference type="ChEBI" id="CHEBI:16113"/>
        <dbReference type="ChEBI" id="CHEBI:17759"/>
        <dbReference type="ChEBI" id="CHEBI:57540"/>
        <dbReference type="ChEBI" id="CHEBI:57945"/>
        <dbReference type="EC" id="1.14.19.21"/>
    </reaction>
    <physiologicalReaction direction="left-to-right" evidence="15">
        <dbReference type="Rhea" id="RHEA:51645"/>
    </physiologicalReaction>
</comment>
<evidence type="ECO:0000313" key="19">
    <source>
        <dbReference type="EMBL" id="OXA64927.1"/>
    </source>
</evidence>
<dbReference type="SUPFAM" id="SSF55961">
    <property type="entry name" value="Bet v1-like"/>
    <property type="match status" value="1"/>
</dbReference>
<dbReference type="InterPro" id="IPR017941">
    <property type="entry name" value="Rieske_2Fe-2S"/>
</dbReference>
<dbReference type="EC" id="1.14.19.21" evidence="14"/>
<dbReference type="InterPro" id="IPR045605">
    <property type="entry name" value="KshA-like_C"/>
</dbReference>
<evidence type="ECO:0000256" key="1">
    <source>
        <dbReference type="ARBA" id="ARBA00001962"/>
    </source>
</evidence>
<dbReference type="GO" id="GO:0016020">
    <property type="term" value="C:membrane"/>
    <property type="evidence" value="ECO:0007669"/>
    <property type="project" value="UniProtKB-SubCell"/>
</dbReference>
<dbReference type="OrthoDB" id="426882at2759"/>
<evidence type="ECO:0000313" key="20">
    <source>
        <dbReference type="Proteomes" id="UP000198287"/>
    </source>
</evidence>
<evidence type="ECO:0000256" key="6">
    <source>
        <dbReference type="ARBA" id="ARBA00022723"/>
    </source>
</evidence>
<dbReference type="GO" id="GO:0051537">
    <property type="term" value="F:2 iron, 2 sulfur cluster binding"/>
    <property type="evidence" value="ECO:0007669"/>
    <property type="project" value="UniProtKB-KW"/>
</dbReference>
<keyword evidence="8" id="KW-0560">Oxidoreductase</keyword>
<feature type="domain" description="Rieske" evidence="18">
    <location>
        <begin position="127"/>
        <end position="233"/>
    </location>
</feature>
<dbReference type="PANTHER" id="PTHR21266:SF32">
    <property type="entry name" value="CHOLESTEROL 7-DESATURASE NVD"/>
    <property type="match status" value="1"/>
</dbReference>
<dbReference type="InterPro" id="IPR050584">
    <property type="entry name" value="Cholesterol_7-desaturase"/>
</dbReference>
<feature type="transmembrane region" description="Helical" evidence="17">
    <location>
        <begin position="55"/>
        <end position="74"/>
    </location>
</feature>
<dbReference type="InterPro" id="IPR036922">
    <property type="entry name" value="Rieske_2Fe-2S_sf"/>
</dbReference>
<comment type="pathway">
    <text evidence="12">Steroid hormone biosynthesis; dafachronic acid biosynthesis.</text>
</comment>
<dbReference type="GO" id="GO:0005737">
    <property type="term" value="C:cytoplasm"/>
    <property type="evidence" value="ECO:0007669"/>
    <property type="project" value="TreeGrafter"/>
</dbReference>
<dbReference type="GO" id="GO:0046872">
    <property type="term" value="F:metal ion binding"/>
    <property type="evidence" value="ECO:0007669"/>
    <property type="project" value="UniProtKB-KW"/>
</dbReference>
<keyword evidence="6" id="KW-0479">Metal-binding</keyword>
<evidence type="ECO:0000256" key="12">
    <source>
        <dbReference type="ARBA" id="ARBA00025712"/>
    </source>
</evidence>
<keyword evidence="11 17" id="KW-0472">Membrane</keyword>
<dbReference type="AlphaFoldDB" id="A0A226F5Z4"/>
<dbReference type="Pfam" id="PF00355">
    <property type="entry name" value="Rieske"/>
    <property type="match status" value="1"/>
</dbReference>
<evidence type="ECO:0000256" key="10">
    <source>
        <dbReference type="ARBA" id="ARBA00023014"/>
    </source>
</evidence>
<keyword evidence="7 17" id="KW-1133">Transmembrane helix</keyword>
<comment type="caution">
    <text evidence="19">The sequence shown here is derived from an EMBL/GenBank/DDBJ whole genome shotgun (WGS) entry which is preliminary data.</text>
</comment>
<protein>
    <recommendedName>
        <fullName evidence="14">cholesterol 7-desaturase</fullName>
        <ecNumber evidence="14">1.14.19.21</ecNumber>
    </recommendedName>
</protein>
<dbReference type="PANTHER" id="PTHR21266">
    <property type="entry name" value="IRON-SULFUR DOMAIN CONTAINING PROTEIN"/>
    <property type="match status" value="1"/>
</dbReference>
<evidence type="ECO:0000256" key="4">
    <source>
        <dbReference type="ARBA" id="ARBA00022692"/>
    </source>
</evidence>
<evidence type="ECO:0000256" key="14">
    <source>
        <dbReference type="ARBA" id="ARBA00026095"/>
    </source>
</evidence>
<evidence type="ECO:0000259" key="18">
    <source>
        <dbReference type="PROSITE" id="PS51296"/>
    </source>
</evidence>
<sequence>MVNNTDLVSIIDPFVGEGVQTNSDFLKNMENLQFETSLRLGHFLQVFLEVINFLVYWRTVGFVGIVGFLIYLLFWRPYNRYRDLTELGYDEANTRQGGNNVARMNFINDMRKARKVGVATALYPNGWFVVMESRLLKKTEAKEANYFGKTFVVWRGSSGQAYIADGYCPHIGAHLGVMGLVKGDCIECPFHGWTFEGTGGTCVKIPYADPSSIPKSAKLKLHTSLEMNGFIFIWYHDKGLQPTWTPRRIPEVDNGRWKYRGRSEFRVSVHAQEIAENIADTGHFAKLHETSYLAGINFNNRMLDNIFDQEWKAGWYVSKEADRGHESFMEAAIIHKEGPGITTFLSDLFGKSAFFLMVTPVGPFETRMIKHMYSEPTLLAHPFALAVLYVESLQIDRDCEIWNRKTRLANPKLIKEDRLIKEQRRTILLEKVRT</sequence>
<dbReference type="OMA" id="WEVILTS"/>
<dbReference type="GO" id="GO:0008203">
    <property type="term" value="P:cholesterol metabolic process"/>
    <property type="evidence" value="ECO:0007669"/>
    <property type="project" value="InterPro"/>
</dbReference>
<dbReference type="Proteomes" id="UP000198287">
    <property type="component" value="Unassembled WGS sequence"/>
</dbReference>
<name>A0A226F5Z4_FOLCA</name>
<evidence type="ECO:0000256" key="3">
    <source>
        <dbReference type="ARBA" id="ARBA00004972"/>
    </source>
</evidence>
<keyword evidence="4 17" id="KW-0812">Transmembrane</keyword>
<dbReference type="EMBL" id="LNIX01000001">
    <property type="protein sequence ID" value="OXA64927.1"/>
    <property type="molecule type" value="Genomic_DNA"/>
</dbReference>
<evidence type="ECO:0000256" key="8">
    <source>
        <dbReference type="ARBA" id="ARBA00023002"/>
    </source>
</evidence>
<keyword evidence="10" id="KW-0411">Iron-sulfur</keyword>
<evidence type="ECO:0000256" key="7">
    <source>
        <dbReference type="ARBA" id="ARBA00022989"/>
    </source>
</evidence>
<accession>A0A226F5Z4</accession>